<feature type="signal peptide" evidence="1">
    <location>
        <begin position="1"/>
        <end position="20"/>
    </location>
</feature>
<keyword evidence="3" id="KW-1185">Reference proteome</keyword>
<dbReference type="Proteomes" id="UP001107558">
    <property type="component" value="Chromosome 4"/>
</dbReference>
<accession>A0A9J6BIA2</accession>
<organism evidence="2 3">
    <name type="scientific">Polypedilum vanderplanki</name>
    <name type="common">Sleeping chironomid midge</name>
    <dbReference type="NCBI Taxonomy" id="319348"/>
    <lineage>
        <taxon>Eukaryota</taxon>
        <taxon>Metazoa</taxon>
        <taxon>Ecdysozoa</taxon>
        <taxon>Arthropoda</taxon>
        <taxon>Hexapoda</taxon>
        <taxon>Insecta</taxon>
        <taxon>Pterygota</taxon>
        <taxon>Neoptera</taxon>
        <taxon>Endopterygota</taxon>
        <taxon>Diptera</taxon>
        <taxon>Nematocera</taxon>
        <taxon>Chironomoidea</taxon>
        <taxon>Chironomidae</taxon>
        <taxon>Chironominae</taxon>
        <taxon>Polypedilum</taxon>
        <taxon>Polypedilum</taxon>
    </lineage>
</organism>
<dbReference type="AlphaFoldDB" id="A0A9J6BIA2"/>
<proteinExistence type="predicted"/>
<gene>
    <name evidence="2" type="ORF">PVAND_017158</name>
</gene>
<comment type="caution">
    <text evidence="2">The sequence shown here is derived from an EMBL/GenBank/DDBJ whole genome shotgun (WGS) entry which is preliminary data.</text>
</comment>
<evidence type="ECO:0000313" key="3">
    <source>
        <dbReference type="Proteomes" id="UP001107558"/>
    </source>
</evidence>
<sequence>MKFFKIILVFYFSISSFTFGDVNFKTITCKSDNVLNSIQECSISSKGSLNIAGKFLKTLENPVVDFKISKNESSKYKLIVQNKLEWCAFVSVKGNYEMISTSMLKTSFATLFYDCPYFGKYEVIDFTMPKKMDVILSGILAEGNYKLELYIYENNSTIVDLEMTFEITSLLSDIFGE</sequence>
<evidence type="ECO:0000256" key="1">
    <source>
        <dbReference type="SAM" id="SignalP"/>
    </source>
</evidence>
<name>A0A9J6BIA2_POLVA</name>
<keyword evidence="1" id="KW-0732">Signal</keyword>
<dbReference type="EMBL" id="JADBJN010000004">
    <property type="protein sequence ID" value="KAG5669267.1"/>
    <property type="molecule type" value="Genomic_DNA"/>
</dbReference>
<feature type="chain" id="PRO_5039897503" description="MD-2-related lipid-recognition domain-containing protein" evidence="1">
    <location>
        <begin position="21"/>
        <end position="177"/>
    </location>
</feature>
<protein>
    <recommendedName>
        <fullName evidence="4">MD-2-related lipid-recognition domain-containing protein</fullName>
    </recommendedName>
</protein>
<reference evidence="2" key="1">
    <citation type="submission" date="2021-03" db="EMBL/GenBank/DDBJ databases">
        <title>Chromosome level genome of the anhydrobiotic midge Polypedilum vanderplanki.</title>
        <authorList>
            <person name="Yoshida Y."/>
            <person name="Kikawada T."/>
            <person name="Gusev O."/>
        </authorList>
    </citation>
    <scope>NUCLEOTIDE SEQUENCE</scope>
    <source>
        <strain evidence="2">NIAS01</strain>
        <tissue evidence="2">Whole body or cell culture</tissue>
    </source>
</reference>
<evidence type="ECO:0008006" key="4">
    <source>
        <dbReference type="Google" id="ProtNLM"/>
    </source>
</evidence>
<evidence type="ECO:0000313" key="2">
    <source>
        <dbReference type="EMBL" id="KAG5669267.1"/>
    </source>
</evidence>